<feature type="coiled-coil region" evidence="1">
    <location>
        <begin position="47"/>
        <end position="74"/>
    </location>
</feature>
<evidence type="ECO:0000256" key="1">
    <source>
        <dbReference type="SAM" id="Coils"/>
    </source>
</evidence>
<name>A0A6S6TNE8_9BACT</name>
<keyword evidence="2" id="KW-1133">Transmembrane helix</keyword>
<feature type="transmembrane region" description="Helical" evidence="2">
    <location>
        <begin position="6"/>
        <end position="25"/>
    </location>
</feature>
<evidence type="ECO:0000256" key="2">
    <source>
        <dbReference type="SAM" id="Phobius"/>
    </source>
</evidence>
<sequence length="184" mass="21941">MTNIVMQISAYILMAILLGYFFGWLTTRIVLKNRYQSKLDAINLKRNDVKLNELNKLKDDLFQYKRENKELKTKNRRISSGFDGQKYVLNQHNDVLDDFQKRLLSKDEVIETLTGKLSLAEAQQMKIEKKYEEEIDAFIFERIEITKQYKDLLEKYNLFKEDKEILPKKVSWFSKVFTSPSKTH</sequence>
<keyword evidence="2" id="KW-0812">Transmembrane</keyword>
<gene>
    <name evidence="3" type="ORF">HELGO_WM4813</name>
</gene>
<protein>
    <submittedName>
        <fullName evidence="3">Uncharacterized protein</fullName>
    </submittedName>
</protein>
<proteinExistence type="predicted"/>
<dbReference type="AlphaFoldDB" id="A0A6S6TNE8"/>
<dbReference type="EMBL" id="CACVAU010000052">
    <property type="protein sequence ID" value="CAA6817838.1"/>
    <property type="molecule type" value="Genomic_DNA"/>
</dbReference>
<organism evidence="3">
    <name type="scientific">uncultured Sulfurovum sp</name>
    <dbReference type="NCBI Taxonomy" id="269237"/>
    <lineage>
        <taxon>Bacteria</taxon>
        <taxon>Pseudomonadati</taxon>
        <taxon>Campylobacterota</taxon>
        <taxon>Epsilonproteobacteria</taxon>
        <taxon>Campylobacterales</taxon>
        <taxon>Sulfurovaceae</taxon>
        <taxon>Sulfurovum</taxon>
        <taxon>environmental samples</taxon>
    </lineage>
</organism>
<keyword evidence="2" id="KW-0472">Membrane</keyword>
<accession>A0A6S6TNE8</accession>
<evidence type="ECO:0000313" key="3">
    <source>
        <dbReference type="EMBL" id="CAA6817838.1"/>
    </source>
</evidence>
<keyword evidence="1" id="KW-0175">Coiled coil</keyword>
<reference evidence="3" key="1">
    <citation type="submission" date="2020-01" db="EMBL/GenBank/DDBJ databases">
        <authorList>
            <person name="Meier V. D."/>
            <person name="Meier V D."/>
        </authorList>
    </citation>
    <scope>NUCLEOTIDE SEQUENCE</scope>
    <source>
        <strain evidence="3">HLG_WM_MAG_05</strain>
    </source>
</reference>